<keyword evidence="2" id="KW-1185">Reference proteome</keyword>
<protein>
    <submittedName>
        <fullName evidence="1">Uncharacterized protein</fullName>
    </submittedName>
</protein>
<reference evidence="1" key="1">
    <citation type="submission" date="2021-01" db="UniProtKB">
        <authorList>
            <consortium name="EnsemblPlants"/>
        </authorList>
    </citation>
    <scope>IDENTIFICATION</scope>
</reference>
<accession>A0A7N0TI86</accession>
<dbReference type="EnsemblPlants" id="Kaladp0037s0505.1.v1.1">
    <property type="protein sequence ID" value="Kaladp0037s0505.1.v1.1.CDS.1"/>
    <property type="gene ID" value="Kaladp0037s0505.v1.1"/>
</dbReference>
<dbReference type="EnsemblPlants" id="Kaladp0037s0499.1.v1.1">
    <property type="protein sequence ID" value="Kaladp0037s0499.1.v1.1.CDS.1"/>
    <property type="gene ID" value="Kaladp0037s0499.v1.1"/>
</dbReference>
<organism evidence="1 2">
    <name type="scientific">Kalanchoe fedtschenkoi</name>
    <name type="common">Lavender scallops</name>
    <name type="synonym">South American air plant</name>
    <dbReference type="NCBI Taxonomy" id="63787"/>
    <lineage>
        <taxon>Eukaryota</taxon>
        <taxon>Viridiplantae</taxon>
        <taxon>Streptophyta</taxon>
        <taxon>Embryophyta</taxon>
        <taxon>Tracheophyta</taxon>
        <taxon>Spermatophyta</taxon>
        <taxon>Magnoliopsida</taxon>
        <taxon>eudicotyledons</taxon>
        <taxon>Gunneridae</taxon>
        <taxon>Pentapetalae</taxon>
        <taxon>Saxifragales</taxon>
        <taxon>Crassulaceae</taxon>
        <taxon>Kalanchoe</taxon>
    </lineage>
</organism>
<dbReference type="AlphaFoldDB" id="A0A7N0TI86"/>
<dbReference type="Gramene" id="Kaladp0037s0505.1.v1.1">
    <property type="protein sequence ID" value="Kaladp0037s0505.1.v1.1.CDS.1"/>
    <property type="gene ID" value="Kaladp0037s0505.v1.1"/>
</dbReference>
<dbReference type="PANTHER" id="PTHR36264:SF5">
    <property type="entry name" value="SET DOMAIN-CONTAINING PROTEIN"/>
    <property type="match status" value="1"/>
</dbReference>
<name>A0A7N0TI86_KALFE</name>
<sequence>MPSKMEEDHCRKTNKAYQVTKILVEIRDVYSPPLADPTNPWLIRKKLTAPEAMTGKILVSHREAFDHVFRHWTLDMTTFAVMGSKLPVAVWDFTEDNNPVRFCSDKIFFERGPSENYIMGMMDLVQSRGISPLDEIGIYWDVRSSAFHFKLLSRNSNQANS</sequence>
<dbReference type="Gramene" id="Kaladp0037s0499.1.v1.1">
    <property type="protein sequence ID" value="Kaladp0037s0499.1.v1.1.CDS.1"/>
    <property type="gene ID" value="Kaladp0037s0499.v1.1"/>
</dbReference>
<dbReference type="Proteomes" id="UP000594263">
    <property type="component" value="Unplaced"/>
</dbReference>
<dbReference type="OMA" id="CIELFNN"/>
<dbReference type="PANTHER" id="PTHR36264">
    <property type="entry name" value="SET DOMAIN-CONTAINING PROTEIN"/>
    <property type="match status" value="1"/>
</dbReference>
<evidence type="ECO:0000313" key="2">
    <source>
        <dbReference type="Proteomes" id="UP000594263"/>
    </source>
</evidence>
<proteinExistence type="predicted"/>
<evidence type="ECO:0000313" key="1">
    <source>
        <dbReference type="EnsemblPlants" id="Kaladp0037s0499.1.v1.1.CDS.1"/>
    </source>
</evidence>